<feature type="binding site" evidence="1">
    <location>
        <position position="9"/>
    </location>
    <ligand>
        <name>Zn(2+)</name>
        <dbReference type="ChEBI" id="CHEBI:29105"/>
    </ligand>
</feature>
<dbReference type="RefSeq" id="WP_219197829.1">
    <property type="nucleotide sequence ID" value="NZ_JAHWLI010000120.1"/>
</dbReference>
<feature type="domain" description="ClpX-type ZB" evidence="2">
    <location>
        <begin position="1"/>
        <end position="49"/>
    </location>
</feature>
<gene>
    <name evidence="3" type="ORF">KYI77_20900</name>
</gene>
<dbReference type="AlphaFoldDB" id="A0AAE2ZEX0"/>
<feature type="binding site" evidence="1">
    <location>
        <position position="6"/>
    </location>
    <ligand>
        <name>Zn(2+)</name>
        <dbReference type="ChEBI" id="CHEBI:29105"/>
    </ligand>
</feature>
<dbReference type="GO" id="GO:0006457">
    <property type="term" value="P:protein folding"/>
    <property type="evidence" value="ECO:0007669"/>
    <property type="project" value="UniProtKB-UniRule"/>
</dbReference>
<dbReference type="Pfam" id="PF06689">
    <property type="entry name" value="zf-C4_ClpX"/>
    <property type="match status" value="1"/>
</dbReference>
<dbReference type="InterPro" id="IPR010603">
    <property type="entry name" value="Znf_CppX_C4"/>
</dbReference>
<feature type="binding site" evidence="1">
    <location>
        <position position="30"/>
    </location>
    <ligand>
        <name>Zn(2+)</name>
        <dbReference type="ChEBI" id="CHEBI:29105"/>
    </ligand>
</feature>
<dbReference type="GO" id="GO:0051082">
    <property type="term" value="F:unfolded protein binding"/>
    <property type="evidence" value="ECO:0007669"/>
    <property type="project" value="UniProtKB-UniRule"/>
</dbReference>
<keyword evidence="1" id="KW-0479">Metal-binding</keyword>
<evidence type="ECO:0000313" key="3">
    <source>
        <dbReference type="EMBL" id="MBW3118901.1"/>
    </source>
</evidence>
<evidence type="ECO:0000259" key="2">
    <source>
        <dbReference type="PROSITE" id="PS51902"/>
    </source>
</evidence>
<dbReference type="EMBL" id="JAHWLI010000120">
    <property type="protein sequence ID" value="MBW3118901.1"/>
    <property type="molecule type" value="Genomic_DNA"/>
</dbReference>
<dbReference type="GO" id="GO:0008270">
    <property type="term" value="F:zinc ion binding"/>
    <property type="evidence" value="ECO:0007669"/>
    <property type="project" value="UniProtKB-UniRule"/>
</dbReference>
<feature type="binding site" evidence="1">
    <location>
        <position position="33"/>
    </location>
    <ligand>
        <name>Zn(2+)</name>
        <dbReference type="ChEBI" id="CHEBI:29105"/>
    </ligand>
</feature>
<dbReference type="SMART" id="SM00994">
    <property type="entry name" value="zf-C4_ClpX"/>
    <property type="match status" value="1"/>
</dbReference>
<evidence type="ECO:0000256" key="1">
    <source>
        <dbReference type="PROSITE-ProRule" id="PRU01250"/>
    </source>
</evidence>
<proteinExistence type="inferred from homology"/>
<keyword evidence="1" id="KW-0143">Chaperone</keyword>
<evidence type="ECO:0000313" key="4">
    <source>
        <dbReference type="Proteomes" id="UP001155882"/>
    </source>
</evidence>
<dbReference type="GO" id="GO:0046983">
    <property type="term" value="F:protein dimerization activity"/>
    <property type="evidence" value="ECO:0007669"/>
    <property type="project" value="UniProtKB-UniRule"/>
</dbReference>
<protein>
    <recommendedName>
        <fullName evidence="2">ClpX-type ZB domain-containing protein</fullName>
    </recommendedName>
</protein>
<organism evidence="3 4">
    <name type="scientific">Providencia rettgeri</name>
    <dbReference type="NCBI Taxonomy" id="587"/>
    <lineage>
        <taxon>Bacteria</taxon>
        <taxon>Pseudomonadati</taxon>
        <taxon>Pseudomonadota</taxon>
        <taxon>Gammaproteobacteria</taxon>
        <taxon>Enterobacterales</taxon>
        <taxon>Morganellaceae</taxon>
        <taxon>Providencia</taxon>
    </lineage>
</organism>
<name>A0AAE2ZEX0_PRORE</name>
<comment type="similarity">
    <text evidence="1">Belongs to the ClpX chaperone family.</text>
</comment>
<dbReference type="InterPro" id="IPR059188">
    <property type="entry name" value="Znf_CLPX-like"/>
</dbReference>
<comment type="caution">
    <text evidence="3">The sequence shown here is derived from an EMBL/GenBank/DDBJ whole genome shotgun (WGS) entry which is preliminary data.</text>
</comment>
<accession>A0AAE2ZEX0</accession>
<keyword evidence="1" id="KW-0862">Zinc</keyword>
<dbReference type="Proteomes" id="UP001155882">
    <property type="component" value="Unassembled WGS sequence"/>
</dbReference>
<reference evidence="3" key="1">
    <citation type="submission" date="2021-07" db="EMBL/GenBank/DDBJ databases">
        <authorList>
            <person name="Stanton E."/>
        </authorList>
    </citation>
    <scope>NUCLEOTIDE SEQUENCE</scope>
    <source>
        <strain evidence="3">2021EL-01139</strain>
    </source>
</reference>
<dbReference type="PROSITE" id="PS51902">
    <property type="entry name" value="CLPX_ZB"/>
    <property type="match status" value="1"/>
</dbReference>
<sequence>MAELKCNFCGRSQTRVPILILANDKTAGICSTCVGNCVQHMGLLIKESKTTFELPAEEEG</sequence>